<organism evidence="2 3">
    <name type="scientific">Mikania micrantha</name>
    <name type="common">bitter vine</name>
    <dbReference type="NCBI Taxonomy" id="192012"/>
    <lineage>
        <taxon>Eukaryota</taxon>
        <taxon>Viridiplantae</taxon>
        <taxon>Streptophyta</taxon>
        <taxon>Embryophyta</taxon>
        <taxon>Tracheophyta</taxon>
        <taxon>Spermatophyta</taxon>
        <taxon>Magnoliopsida</taxon>
        <taxon>eudicotyledons</taxon>
        <taxon>Gunneridae</taxon>
        <taxon>Pentapetalae</taxon>
        <taxon>asterids</taxon>
        <taxon>campanulids</taxon>
        <taxon>Asterales</taxon>
        <taxon>Asteraceae</taxon>
        <taxon>Asteroideae</taxon>
        <taxon>Heliantheae alliance</taxon>
        <taxon>Eupatorieae</taxon>
        <taxon>Mikania</taxon>
    </lineage>
</organism>
<dbReference type="Proteomes" id="UP000326396">
    <property type="component" value="Linkage Group LG14"/>
</dbReference>
<comment type="caution">
    <text evidence="2">The sequence shown here is derived from an EMBL/GenBank/DDBJ whole genome shotgun (WGS) entry which is preliminary data.</text>
</comment>
<name>A0A5N6P3J0_9ASTR</name>
<accession>A0A5N6P3J0</accession>
<dbReference type="AlphaFoldDB" id="A0A5N6P3J0"/>
<gene>
    <name evidence="2" type="ORF">E3N88_11688</name>
</gene>
<sequence>MIIDPGLISDLSPGTFMCSSPVVAHRRPLFISDSSHAGTTFNWLGMAPSLILRWFGRRSSPLGTTARCYQDQGRRTMNLKHVLSRLAINKVSRFNGRRTPSWNYREICTCRYIQSANLSRSPNTPMAHWVFHRFIHSGQETLFSGAKGVETASDSLESEDDDAVMNEFLSRFVWIMRGKLSEVYTDAHRKEIDAMLQIIVAKVVSEMEEDFLEHFIDSESASMSQDFSEDLWATVREVSSVVLEDMKKAKKKEKMKGFLQSEEVKEMTRFAGEIGIRGDMLRELRFKWAREKLEDSEFYESLARMRKDSMEPDVESKIREASGNNTEGEDNDQVVSLPRRSGKIKYNIYGLDLSKPKWAEVAEQIHETGGSLWPQETKPITGECKIVTEKIISLQVDEDPSPLIAEWTELLQPSRVDWVQLLDRLKEQNDQMYFKPFAVVRGCIRCCLGQMCSGLIDRVQFGRYWGLISQDEIEMFVGCGSRLIGLLRNLDVVQTMDKTWRKWNQ</sequence>
<dbReference type="OrthoDB" id="185373at2759"/>
<dbReference type="PANTHER" id="PTHR46862">
    <property type="entry name" value="OS07G0661900 PROTEIN"/>
    <property type="match status" value="1"/>
</dbReference>
<evidence type="ECO:0000313" key="3">
    <source>
        <dbReference type="Proteomes" id="UP000326396"/>
    </source>
</evidence>
<evidence type="ECO:0000256" key="1">
    <source>
        <dbReference type="SAM" id="MobiDB-lite"/>
    </source>
</evidence>
<reference evidence="2 3" key="1">
    <citation type="submission" date="2019-05" db="EMBL/GenBank/DDBJ databases">
        <title>Mikania micrantha, genome provides insights into the molecular mechanism of rapid growth.</title>
        <authorList>
            <person name="Liu B."/>
        </authorList>
    </citation>
    <scope>NUCLEOTIDE SEQUENCE [LARGE SCALE GENOMIC DNA]</scope>
    <source>
        <strain evidence="2">NLD-2019</strain>
        <tissue evidence="2">Leaf</tissue>
    </source>
</reference>
<dbReference type="PANTHER" id="PTHR46862:SF2">
    <property type="entry name" value="OS02G0611400 PROTEIN"/>
    <property type="match status" value="1"/>
</dbReference>
<proteinExistence type="predicted"/>
<dbReference type="EMBL" id="SZYD01000006">
    <property type="protein sequence ID" value="KAD5960216.1"/>
    <property type="molecule type" value="Genomic_DNA"/>
</dbReference>
<evidence type="ECO:0000313" key="2">
    <source>
        <dbReference type="EMBL" id="KAD5960216.1"/>
    </source>
</evidence>
<feature type="compositionally biased region" description="Basic and acidic residues" evidence="1">
    <location>
        <begin position="310"/>
        <end position="320"/>
    </location>
</feature>
<protein>
    <submittedName>
        <fullName evidence="2">Uncharacterized protein</fullName>
    </submittedName>
</protein>
<feature type="region of interest" description="Disordered" evidence="1">
    <location>
        <begin position="310"/>
        <end position="334"/>
    </location>
</feature>
<keyword evidence="3" id="KW-1185">Reference proteome</keyword>